<feature type="transmembrane region" description="Helical" evidence="1">
    <location>
        <begin position="81"/>
        <end position="100"/>
    </location>
</feature>
<evidence type="ECO:0000313" key="3">
    <source>
        <dbReference type="Proteomes" id="UP001380290"/>
    </source>
</evidence>
<proteinExistence type="predicted"/>
<feature type="transmembrane region" description="Helical" evidence="1">
    <location>
        <begin position="107"/>
        <end position="129"/>
    </location>
</feature>
<reference evidence="2 3" key="1">
    <citation type="submission" date="2024-02" db="EMBL/GenBank/DDBJ databases">
        <title>Identification of pathogenicity and growth-promoting function of Pseudomonas putida variant.</title>
        <authorList>
            <person name="Sun J."/>
        </authorList>
    </citation>
    <scope>NUCLEOTIDE SEQUENCE [LARGE SCALE GENOMIC DNA]</scope>
    <source>
        <strain evidence="2 3">A03</strain>
    </source>
</reference>
<organism evidence="2 3">
    <name type="scientific">Pseudomonas farsensis</name>
    <dbReference type="NCBI Taxonomy" id="2745492"/>
    <lineage>
        <taxon>Bacteria</taxon>
        <taxon>Pseudomonadati</taxon>
        <taxon>Pseudomonadota</taxon>
        <taxon>Gammaproteobacteria</taxon>
        <taxon>Pseudomonadales</taxon>
        <taxon>Pseudomonadaceae</taxon>
        <taxon>Pseudomonas</taxon>
    </lineage>
</organism>
<comment type="caution">
    <text evidence="2">The sequence shown here is derived from an EMBL/GenBank/DDBJ whole genome shotgun (WGS) entry which is preliminary data.</text>
</comment>
<feature type="transmembrane region" description="Helical" evidence="1">
    <location>
        <begin position="54"/>
        <end position="75"/>
    </location>
</feature>
<feature type="transmembrane region" description="Helical" evidence="1">
    <location>
        <begin position="135"/>
        <end position="156"/>
    </location>
</feature>
<dbReference type="Proteomes" id="UP001380290">
    <property type="component" value="Unassembled WGS sequence"/>
</dbReference>
<accession>A0ABU8QPX9</accession>
<name>A0ABU8QPX9_9PSED</name>
<dbReference type="EMBL" id="JBBHLC010000009">
    <property type="protein sequence ID" value="MEJ5862703.1"/>
    <property type="molecule type" value="Genomic_DNA"/>
</dbReference>
<protein>
    <submittedName>
        <fullName evidence="2">DUF2878 domain-containing protein</fullName>
    </submittedName>
</protein>
<gene>
    <name evidence="2" type="ORF">V7S98_05630</name>
</gene>
<dbReference type="Pfam" id="PF11086">
    <property type="entry name" value="DUF2878"/>
    <property type="match status" value="1"/>
</dbReference>
<dbReference type="RefSeq" id="WP_339598549.1">
    <property type="nucleotide sequence ID" value="NZ_JBBHLC010000009.1"/>
</dbReference>
<feature type="transmembrane region" description="Helical" evidence="1">
    <location>
        <begin position="15"/>
        <end position="42"/>
    </location>
</feature>
<sequence length="171" mass="18108">MGRAWLVGNALWLQAGWWACVLGAHTPAWLLVIPVGLALHLWLCPAPRKEVWALLRVALLGCIADSLLGLLGVFLFEAWPLPLWLALMWLVLACGMRHSLAWAGRVPWCGALAGLVGGPLAYLAGARLAGVELPLGAMGTGLLLAPLWALGLPWLAKVGSGRECGSGLAQR</sequence>
<keyword evidence="1" id="KW-0812">Transmembrane</keyword>
<evidence type="ECO:0000256" key="1">
    <source>
        <dbReference type="SAM" id="Phobius"/>
    </source>
</evidence>
<keyword evidence="1" id="KW-1133">Transmembrane helix</keyword>
<keyword evidence="1" id="KW-0472">Membrane</keyword>
<evidence type="ECO:0000313" key="2">
    <source>
        <dbReference type="EMBL" id="MEJ5862703.1"/>
    </source>
</evidence>
<dbReference type="InterPro" id="IPR021306">
    <property type="entry name" value="DUF2878"/>
</dbReference>
<keyword evidence="3" id="KW-1185">Reference proteome</keyword>